<dbReference type="Pfam" id="PF01032">
    <property type="entry name" value="FecCD"/>
    <property type="match status" value="1"/>
</dbReference>
<sequence>MTKNTHVHRWVLLVGILISIVVALHIGAMPIAVWPGLLGQDELARQVLLEIRLPRVLLALLVGAGLGLAGAAMQGLLRNPLAEPGILGVSSGSALAAVVVLYFGIAGWHSLMLPISAMLGSALALFIVVTIAGLRASMTALILAGVAVSAFFSALIALALSLSPSPFALQEINFWLLGSFAYRDLAHVGLVAVTVIPGALILLGRGRFLEGLTLGEESAAAMGFHVPRERLFVLIGTAVVVGGAVAVTGVIGFVGLIIPHLIRPLVRANPRALLLSSMLAAALLVLWMDMLAQVLPTTRELQIGVLSALVGGPFFLLLLLRAKRGYRL</sequence>
<keyword evidence="10" id="KW-1185">Reference proteome</keyword>
<dbReference type="GO" id="GO:0033214">
    <property type="term" value="P:siderophore-iron import into cell"/>
    <property type="evidence" value="ECO:0007669"/>
    <property type="project" value="TreeGrafter"/>
</dbReference>
<evidence type="ECO:0000256" key="1">
    <source>
        <dbReference type="ARBA" id="ARBA00004651"/>
    </source>
</evidence>
<feature type="transmembrane region" description="Helical" evidence="8">
    <location>
        <begin position="85"/>
        <end position="105"/>
    </location>
</feature>
<dbReference type="InterPro" id="IPR037294">
    <property type="entry name" value="ABC_BtuC-like"/>
</dbReference>
<evidence type="ECO:0000256" key="5">
    <source>
        <dbReference type="ARBA" id="ARBA00022692"/>
    </source>
</evidence>
<gene>
    <name evidence="9" type="ORF">CWE11_05080</name>
</gene>
<organism evidence="9 10">
    <name type="scientific">Aliidiomarina sanyensis</name>
    <dbReference type="NCBI Taxonomy" id="1249555"/>
    <lineage>
        <taxon>Bacteria</taxon>
        <taxon>Pseudomonadati</taxon>
        <taxon>Pseudomonadota</taxon>
        <taxon>Gammaproteobacteria</taxon>
        <taxon>Alteromonadales</taxon>
        <taxon>Idiomarinaceae</taxon>
        <taxon>Aliidiomarina</taxon>
    </lineage>
</organism>
<evidence type="ECO:0000313" key="9">
    <source>
        <dbReference type="EMBL" id="RUO35388.1"/>
    </source>
</evidence>
<comment type="caution">
    <text evidence="9">The sequence shown here is derived from an EMBL/GenBank/DDBJ whole genome shotgun (WGS) entry which is preliminary data.</text>
</comment>
<evidence type="ECO:0000256" key="6">
    <source>
        <dbReference type="ARBA" id="ARBA00022989"/>
    </source>
</evidence>
<keyword evidence="3" id="KW-0813">Transport</keyword>
<proteinExistence type="inferred from homology"/>
<feature type="transmembrane region" description="Helical" evidence="8">
    <location>
        <begin position="270"/>
        <end position="291"/>
    </location>
</feature>
<dbReference type="PANTHER" id="PTHR30472:SF67">
    <property type="entry name" value="PERMEASE OF ABC TRANSPORTER-RELATED"/>
    <property type="match status" value="1"/>
</dbReference>
<dbReference type="SUPFAM" id="SSF81345">
    <property type="entry name" value="ABC transporter involved in vitamin B12 uptake, BtuC"/>
    <property type="match status" value="1"/>
</dbReference>
<dbReference type="CDD" id="cd06550">
    <property type="entry name" value="TM_ABC_iron-siderophores_like"/>
    <property type="match status" value="1"/>
</dbReference>
<dbReference type="GO" id="GO:0005886">
    <property type="term" value="C:plasma membrane"/>
    <property type="evidence" value="ECO:0007669"/>
    <property type="project" value="UniProtKB-SubCell"/>
</dbReference>
<evidence type="ECO:0000256" key="4">
    <source>
        <dbReference type="ARBA" id="ARBA00022475"/>
    </source>
</evidence>
<evidence type="ECO:0000256" key="3">
    <source>
        <dbReference type="ARBA" id="ARBA00022448"/>
    </source>
</evidence>
<dbReference type="AlphaFoldDB" id="A0A432WNS8"/>
<dbReference type="Proteomes" id="UP000288405">
    <property type="component" value="Unassembled WGS sequence"/>
</dbReference>
<keyword evidence="5 8" id="KW-0812">Transmembrane</keyword>
<keyword evidence="4" id="KW-1003">Cell membrane</keyword>
<dbReference type="OrthoDB" id="9055647at2"/>
<dbReference type="EMBL" id="PIPM01000003">
    <property type="protein sequence ID" value="RUO35388.1"/>
    <property type="molecule type" value="Genomic_DNA"/>
</dbReference>
<dbReference type="GO" id="GO:0022857">
    <property type="term" value="F:transmembrane transporter activity"/>
    <property type="evidence" value="ECO:0007669"/>
    <property type="project" value="InterPro"/>
</dbReference>
<feature type="transmembrane region" description="Helical" evidence="8">
    <location>
        <begin position="111"/>
        <end position="134"/>
    </location>
</feature>
<evidence type="ECO:0000256" key="2">
    <source>
        <dbReference type="ARBA" id="ARBA00007935"/>
    </source>
</evidence>
<dbReference type="InterPro" id="IPR000522">
    <property type="entry name" value="ABC_transptr_permease_BtuC"/>
</dbReference>
<keyword evidence="6 8" id="KW-1133">Transmembrane helix</keyword>
<dbReference type="RefSeq" id="WP_126776505.1">
    <property type="nucleotide sequence ID" value="NZ_PIPM01000003.1"/>
</dbReference>
<feature type="transmembrane region" description="Helical" evidence="8">
    <location>
        <begin position="12"/>
        <end position="33"/>
    </location>
</feature>
<feature type="transmembrane region" description="Helical" evidence="8">
    <location>
        <begin position="303"/>
        <end position="322"/>
    </location>
</feature>
<feature type="transmembrane region" description="Helical" evidence="8">
    <location>
        <begin position="231"/>
        <end position="258"/>
    </location>
</feature>
<accession>A0A432WNS8</accession>
<feature type="transmembrane region" description="Helical" evidence="8">
    <location>
        <begin position="180"/>
        <end position="203"/>
    </location>
</feature>
<name>A0A432WNS8_9GAMM</name>
<evidence type="ECO:0000256" key="7">
    <source>
        <dbReference type="ARBA" id="ARBA00023136"/>
    </source>
</evidence>
<reference evidence="9 10" key="1">
    <citation type="journal article" date="2011" name="Front. Microbiol.">
        <title>Genomic signatures of strain selection and enhancement in Bacillus atrophaeus var. globigii, a historical biowarfare simulant.</title>
        <authorList>
            <person name="Gibbons H.S."/>
            <person name="Broomall S.M."/>
            <person name="McNew L.A."/>
            <person name="Daligault H."/>
            <person name="Chapman C."/>
            <person name="Bruce D."/>
            <person name="Karavis M."/>
            <person name="Krepps M."/>
            <person name="McGregor P.A."/>
            <person name="Hong C."/>
            <person name="Park K.H."/>
            <person name="Akmal A."/>
            <person name="Feldman A."/>
            <person name="Lin J.S."/>
            <person name="Chang W.E."/>
            <person name="Higgs B.W."/>
            <person name="Demirev P."/>
            <person name="Lindquist J."/>
            <person name="Liem A."/>
            <person name="Fochler E."/>
            <person name="Read T.D."/>
            <person name="Tapia R."/>
            <person name="Johnson S."/>
            <person name="Bishop-Lilly K.A."/>
            <person name="Detter C."/>
            <person name="Han C."/>
            <person name="Sozhamannan S."/>
            <person name="Rosenzweig C.N."/>
            <person name="Skowronski E.W."/>
        </authorList>
    </citation>
    <scope>NUCLEOTIDE SEQUENCE [LARGE SCALE GENOMIC DNA]</scope>
    <source>
        <strain evidence="9 10">GYP-17</strain>
    </source>
</reference>
<feature type="transmembrane region" description="Helical" evidence="8">
    <location>
        <begin position="53"/>
        <end position="73"/>
    </location>
</feature>
<comment type="similarity">
    <text evidence="2">Belongs to the binding-protein-dependent transport system permease family. FecCD subfamily.</text>
</comment>
<keyword evidence="7 8" id="KW-0472">Membrane</keyword>
<evidence type="ECO:0000313" key="10">
    <source>
        <dbReference type="Proteomes" id="UP000288405"/>
    </source>
</evidence>
<evidence type="ECO:0000256" key="8">
    <source>
        <dbReference type="SAM" id="Phobius"/>
    </source>
</evidence>
<dbReference type="PANTHER" id="PTHR30472">
    <property type="entry name" value="FERRIC ENTEROBACTIN TRANSPORT SYSTEM PERMEASE PROTEIN"/>
    <property type="match status" value="1"/>
</dbReference>
<protein>
    <submittedName>
        <fullName evidence="9">ABC transporter permease</fullName>
    </submittedName>
</protein>
<comment type="subcellular location">
    <subcellularLocation>
        <location evidence="1">Cell membrane</location>
        <topology evidence="1">Multi-pass membrane protein</topology>
    </subcellularLocation>
</comment>
<dbReference type="Gene3D" id="1.10.3470.10">
    <property type="entry name" value="ABC transporter involved in vitamin B12 uptake, BtuC"/>
    <property type="match status" value="1"/>
</dbReference>
<feature type="transmembrane region" description="Helical" evidence="8">
    <location>
        <begin position="141"/>
        <end position="160"/>
    </location>
</feature>